<dbReference type="InterPro" id="IPR003856">
    <property type="entry name" value="LPS_length_determ_N"/>
</dbReference>
<evidence type="ECO:0000259" key="8">
    <source>
        <dbReference type="Pfam" id="PF02706"/>
    </source>
</evidence>
<evidence type="ECO:0000256" key="2">
    <source>
        <dbReference type="ARBA" id="ARBA00006683"/>
    </source>
</evidence>
<dbReference type="InterPro" id="IPR050445">
    <property type="entry name" value="Bact_polysacc_biosynth/exp"/>
</dbReference>
<dbReference type="RefSeq" id="WP_117519990.1">
    <property type="nucleotide sequence ID" value="NZ_QVEU01000001.1"/>
</dbReference>
<keyword evidence="5 7" id="KW-1133">Transmembrane helix</keyword>
<keyword evidence="10" id="KW-1185">Reference proteome</keyword>
<dbReference type="GO" id="GO:0005886">
    <property type="term" value="C:plasma membrane"/>
    <property type="evidence" value="ECO:0007669"/>
    <property type="project" value="UniProtKB-SubCell"/>
</dbReference>
<comment type="caution">
    <text evidence="9">The sequence shown here is derived from an EMBL/GenBank/DDBJ whole genome shotgun (WGS) entry which is preliminary data.</text>
</comment>
<keyword evidence="4 7" id="KW-0812">Transmembrane</keyword>
<feature type="transmembrane region" description="Helical" evidence="7">
    <location>
        <begin position="21"/>
        <end position="41"/>
    </location>
</feature>
<gene>
    <name evidence="9" type="ORF">DXA39_00330</name>
</gene>
<evidence type="ECO:0000256" key="3">
    <source>
        <dbReference type="ARBA" id="ARBA00022475"/>
    </source>
</evidence>
<dbReference type="OrthoDB" id="2360475at2"/>
<accession>A0A3E2TKK1</accession>
<comment type="similarity">
    <text evidence="2">Belongs to the CpsC/CapA family.</text>
</comment>
<organism evidence="9 10">
    <name type="scientific">Anaerococcus nagyae</name>
    <dbReference type="NCBI Taxonomy" id="1755241"/>
    <lineage>
        <taxon>Bacteria</taxon>
        <taxon>Bacillati</taxon>
        <taxon>Bacillota</taxon>
        <taxon>Tissierellia</taxon>
        <taxon>Tissierellales</taxon>
        <taxon>Peptoniphilaceae</taxon>
        <taxon>Anaerococcus</taxon>
    </lineage>
</organism>
<protein>
    <submittedName>
        <fullName evidence="9">Lipopolysaccharide chain length-determining protein</fullName>
    </submittedName>
</protein>
<evidence type="ECO:0000256" key="5">
    <source>
        <dbReference type="ARBA" id="ARBA00022989"/>
    </source>
</evidence>
<keyword evidence="3" id="KW-1003">Cell membrane</keyword>
<dbReference type="Pfam" id="PF02706">
    <property type="entry name" value="Wzz"/>
    <property type="match status" value="1"/>
</dbReference>
<sequence length="231" mass="25358">MNEQEIDLVELSKKLSKHLPLIILFSIIVGVISFALSKYVVTPKYDSNATMIVSSSTQNNDPNNPQTDVDYNQIQANKALTSTYSEVVKSKGIADKVINNLDLDMDYEEFSSKVSIEPVKDTQIISVKVVDTIPERSKDIANETANIFKDSIGDIMKVDNVQILDGATLPEGPSSPNIKKNTAIGIVLGLVLGVLIAIFKELSDKTIKSQEQVMEYFDIPVIGVIPDKKQG</sequence>
<keyword evidence="6 7" id="KW-0472">Membrane</keyword>
<evidence type="ECO:0000256" key="6">
    <source>
        <dbReference type="ARBA" id="ARBA00023136"/>
    </source>
</evidence>
<dbReference type="PANTHER" id="PTHR32309:SF13">
    <property type="entry name" value="FERRIC ENTEROBACTIN TRANSPORT PROTEIN FEPE"/>
    <property type="match status" value="1"/>
</dbReference>
<feature type="domain" description="Polysaccharide chain length determinant N-terminal" evidence="8">
    <location>
        <begin position="4"/>
        <end position="101"/>
    </location>
</feature>
<dbReference type="GO" id="GO:0004713">
    <property type="term" value="F:protein tyrosine kinase activity"/>
    <property type="evidence" value="ECO:0007669"/>
    <property type="project" value="TreeGrafter"/>
</dbReference>
<reference evidence="9 10" key="1">
    <citation type="submission" date="2018-08" db="EMBL/GenBank/DDBJ databases">
        <title>A genome reference for cultivated species of the human gut microbiota.</title>
        <authorList>
            <person name="Zou Y."/>
            <person name="Xue W."/>
            <person name="Luo G."/>
        </authorList>
    </citation>
    <scope>NUCLEOTIDE SEQUENCE [LARGE SCALE GENOMIC DNA]</scope>
    <source>
        <strain evidence="9 10">OF01-3</strain>
    </source>
</reference>
<dbReference type="EMBL" id="QVEU01000001">
    <property type="protein sequence ID" value="RGB77936.1"/>
    <property type="molecule type" value="Genomic_DNA"/>
</dbReference>
<dbReference type="Proteomes" id="UP000261011">
    <property type="component" value="Unassembled WGS sequence"/>
</dbReference>
<evidence type="ECO:0000313" key="10">
    <source>
        <dbReference type="Proteomes" id="UP000261011"/>
    </source>
</evidence>
<dbReference type="PANTHER" id="PTHR32309">
    <property type="entry name" value="TYROSINE-PROTEIN KINASE"/>
    <property type="match status" value="1"/>
</dbReference>
<feature type="transmembrane region" description="Helical" evidence="7">
    <location>
        <begin position="182"/>
        <end position="199"/>
    </location>
</feature>
<name>A0A3E2TKK1_9FIRM</name>
<comment type="subcellular location">
    <subcellularLocation>
        <location evidence="1">Cell membrane</location>
        <topology evidence="1">Multi-pass membrane protein</topology>
    </subcellularLocation>
</comment>
<evidence type="ECO:0000256" key="7">
    <source>
        <dbReference type="SAM" id="Phobius"/>
    </source>
</evidence>
<proteinExistence type="inferred from homology"/>
<dbReference type="AlphaFoldDB" id="A0A3E2TKK1"/>
<evidence type="ECO:0000256" key="4">
    <source>
        <dbReference type="ARBA" id="ARBA00022692"/>
    </source>
</evidence>
<evidence type="ECO:0000313" key="9">
    <source>
        <dbReference type="EMBL" id="RGB77936.1"/>
    </source>
</evidence>
<evidence type="ECO:0000256" key="1">
    <source>
        <dbReference type="ARBA" id="ARBA00004651"/>
    </source>
</evidence>